<sequence length="108" mass="12326">MRFTWLTSLTSKSQEVNVIIIEAAMQKSTERGKSQEKVTLYRLPNTTVVAVVVRVVVRKRQKLRVGVSQHTSDCPFFDYNSRHAHPLWMLVLRRLGGAPVLCRSFGRG</sequence>
<accession>A0A0V1FXI2</accession>
<dbReference type="EMBL" id="JYDT01000025">
    <property type="protein sequence ID" value="KRY90035.1"/>
    <property type="molecule type" value="Genomic_DNA"/>
</dbReference>
<dbReference type="AlphaFoldDB" id="A0A0V1FXI2"/>
<evidence type="ECO:0000313" key="2">
    <source>
        <dbReference type="Proteomes" id="UP000054995"/>
    </source>
</evidence>
<dbReference type="Proteomes" id="UP000054995">
    <property type="component" value="Unassembled WGS sequence"/>
</dbReference>
<name>A0A0V1FXI2_TRIPS</name>
<keyword evidence="2" id="KW-1185">Reference proteome</keyword>
<gene>
    <name evidence="1" type="ORF">T4D_8890</name>
</gene>
<protein>
    <submittedName>
        <fullName evidence="1">Uncharacterized protein</fullName>
    </submittedName>
</protein>
<reference evidence="1 2" key="1">
    <citation type="submission" date="2015-01" db="EMBL/GenBank/DDBJ databases">
        <title>Evolution of Trichinella species and genotypes.</title>
        <authorList>
            <person name="Korhonen P.K."/>
            <person name="Edoardo P."/>
            <person name="Giuseppe L.R."/>
            <person name="Gasser R.B."/>
        </authorList>
    </citation>
    <scope>NUCLEOTIDE SEQUENCE [LARGE SCALE GENOMIC DNA]</scope>
    <source>
        <strain evidence="1">ISS470</strain>
    </source>
</reference>
<proteinExistence type="predicted"/>
<organism evidence="1 2">
    <name type="scientific">Trichinella pseudospiralis</name>
    <name type="common">Parasitic roundworm</name>
    <dbReference type="NCBI Taxonomy" id="6337"/>
    <lineage>
        <taxon>Eukaryota</taxon>
        <taxon>Metazoa</taxon>
        <taxon>Ecdysozoa</taxon>
        <taxon>Nematoda</taxon>
        <taxon>Enoplea</taxon>
        <taxon>Dorylaimia</taxon>
        <taxon>Trichinellida</taxon>
        <taxon>Trichinellidae</taxon>
        <taxon>Trichinella</taxon>
    </lineage>
</organism>
<evidence type="ECO:0000313" key="1">
    <source>
        <dbReference type="EMBL" id="KRY90035.1"/>
    </source>
</evidence>
<comment type="caution">
    <text evidence="1">The sequence shown here is derived from an EMBL/GenBank/DDBJ whole genome shotgun (WGS) entry which is preliminary data.</text>
</comment>
<dbReference type="OrthoDB" id="10454324at2759"/>